<dbReference type="Gene3D" id="1.10.20.10">
    <property type="entry name" value="Histone, subunit A"/>
    <property type="match status" value="1"/>
</dbReference>
<reference evidence="4 5" key="1">
    <citation type="journal article" date="2024" name="BMC Biol.">
        <title>Comparative genomics of Ascetosporea gives new insight into the evolutionary basis for animal parasitism in Rhizaria.</title>
        <authorList>
            <person name="Hiltunen Thoren M."/>
            <person name="Onut-Brannstrom I."/>
            <person name="Alfjorden A."/>
            <person name="Peckova H."/>
            <person name="Swords F."/>
            <person name="Hooper C."/>
            <person name="Holzer A.S."/>
            <person name="Bass D."/>
            <person name="Burki F."/>
        </authorList>
    </citation>
    <scope>NUCLEOTIDE SEQUENCE [LARGE SCALE GENOMIC DNA]</scope>
    <source>
        <strain evidence="4">20-A016</strain>
    </source>
</reference>
<dbReference type="PANTHER" id="PTHR46172">
    <property type="entry name" value="DNA POLYMERASE EPSILON SUBUNIT 3"/>
    <property type="match status" value="1"/>
</dbReference>
<dbReference type="InterPro" id="IPR003958">
    <property type="entry name" value="CBFA_NFYB_domain"/>
</dbReference>
<keyword evidence="2" id="KW-0539">Nucleus</keyword>
<evidence type="ECO:0000313" key="5">
    <source>
        <dbReference type="Proteomes" id="UP001439008"/>
    </source>
</evidence>
<dbReference type="Proteomes" id="UP001439008">
    <property type="component" value="Unassembled WGS sequence"/>
</dbReference>
<proteinExistence type="predicted"/>
<keyword evidence="5" id="KW-1185">Reference proteome</keyword>
<dbReference type="EMBL" id="JBDODL010000806">
    <property type="protein sequence ID" value="MES1920685.1"/>
    <property type="molecule type" value="Genomic_DNA"/>
</dbReference>
<dbReference type="EC" id="2.7.7.7" evidence="4"/>
<dbReference type="GO" id="GO:0003887">
    <property type="term" value="F:DNA-directed DNA polymerase activity"/>
    <property type="evidence" value="ECO:0007669"/>
    <property type="project" value="UniProtKB-EC"/>
</dbReference>
<dbReference type="CDD" id="cd22928">
    <property type="entry name" value="HFD_POLE3_DPB4"/>
    <property type="match status" value="1"/>
</dbReference>
<dbReference type="InterPro" id="IPR051377">
    <property type="entry name" value="DNA_Pol-Epsilon_Subunit"/>
</dbReference>
<accession>A0ABV2ALX8</accession>
<gene>
    <name evidence="4" type="primary">POLE3</name>
    <name evidence="4" type="ORF">MHBO_002331</name>
</gene>
<evidence type="ECO:0000256" key="1">
    <source>
        <dbReference type="ARBA" id="ARBA00004123"/>
    </source>
</evidence>
<protein>
    <submittedName>
        <fullName evidence="4">DNA polymerase epsilon subunit 3</fullName>
        <ecNumber evidence="4">2.7.7.7</ecNumber>
    </submittedName>
</protein>
<keyword evidence="4" id="KW-0808">Transferase</keyword>
<comment type="subcellular location">
    <subcellularLocation>
        <location evidence="1">Nucleus</location>
    </subcellularLocation>
</comment>
<dbReference type="Pfam" id="PF00808">
    <property type="entry name" value="CBFD_NFYB_HMF"/>
    <property type="match status" value="1"/>
</dbReference>
<organism evidence="4 5">
    <name type="scientific">Bonamia ostreae</name>
    <dbReference type="NCBI Taxonomy" id="126728"/>
    <lineage>
        <taxon>Eukaryota</taxon>
        <taxon>Sar</taxon>
        <taxon>Rhizaria</taxon>
        <taxon>Endomyxa</taxon>
        <taxon>Ascetosporea</taxon>
        <taxon>Haplosporida</taxon>
        <taxon>Bonamia</taxon>
    </lineage>
</organism>
<evidence type="ECO:0000313" key="4">
    <source>
        <dbReference type="EMBL" id="MES1920685.1"/>
    </source>
</evidence>
<sequence length="79" mass="8934">MTAKSEKPLDLPTSIITRHIKKDSNKLLSKKARESITRASTIWILYISHMANANAKADKRVTVLEKDVLKVLENNGFIK</sequence>
<dbReference type="InterPro" id="IPR009072">
    <property type="entry name" value="Histone-fold"/>
</dbReference>
<dbReference type="PANTHER" id="PTHR46172:SF1">
    <property type="entry name" value="DNA POLYMERASE EPSILON SUBUNIT 3"/>
    <property type="match status" value="1"/>
</dbReference>
<evidence type="ECO:0000256" key="2">
    <source>
        <dbReference type="ARBA" id="ARBA00023242"/>
    </source>
</evidence>
<feature type="domain" description="Transcription factor CBF/NF-Y/archaeal histone" evidence="3">
    <location>
        <begin position="11"/>
        <end position="72"/>
    </location>
</feature>
<name>A0ABV2ALX8_9EUKA</name>
<dbReference type="SUPFAM" id="SSF47113">
    <property type="entry name" value="Histone-fold"/>
    <property type="match status" value="1"/>
</dbReference>
<comment type="caution">
    <text evidence="4">The sequence shown here is derived from an EMBL/GenBank/DDBJ whole genome shotgun (WGS) entry which is preliminary data.</text>
</comment>
<keyword evidence="4" id="KW-0548">Nucleotidyltransferase</keyword>
<evidence type="ECO:0000259" key="3">
    <source>
        <dbReference type="Pfam" id="PF00808"/>
    </source>
</evidence>